<keyword evidence="4" id="KW-0233">DNA recombination</keyword>
<proteinExistence type="inferred from homology"/>
<evidence type="ECO:0000313" key="6">
    <source>
        <dbReference type="EMBL" id="MBP0493061.1"/>
    </source>
</evidence>
<feature type="domain" description="Tyr recombinase" evidence="5">
    <location>
        <begin position="205"/>
        <end position="393"/>
    </location>
</feature>
<evidence type="ECO:0000259" key="5">
    <source>
        <dbReference type="PROSITE" id="PS51898"/>
    </source>
</evidence>
<dbReference type="Pfam" id="PF22022">
    <property type="entry name" value="Phage_int_M"/>
    <property type="match status" value="1"/>
</dbReference>
<evidence type="ECO:0000256" key="3">
    <source>
        <dbReference type="ARBA" id="ARBA00023125"/>
    </source>
</evidence>
<accession>A0A940S491</accession>
<dbReference type="InterPro" id="IPR025166">
    <property type="entry name" value="Integrase_DNA_bind_dom"/>
</dbReference>
<evidence type="ECO:0000256" key="4">
    <source>
        <dbReference type="ARBA" id="ARBA00023172"/>
    </source>
</evidence>
<evidence type="ECO:0000256" key="2">
    <source>
        <dbReference type="ARBA" id="ARBA00022908"/>
    </source>
</evidence>
<dbReference type="Proteomes" id="UP000677537">
    <property type="component" value="Unassembled WGS sequence"/>
</dbReference>
<evidence type="ECO:0000256" key="1">
    <source>
        <dbReference type="ARBA" id="ARBA00008857"/>
    </source>
</evidence>
<keyword evidence="7" id="KW-1185">Reference proteome</keyword>
<dbReference type="InterPro" id="IPR011010">
    <property type="entry name" value="DNA_brk_join_enz"/>
</dbReference>
<gene>
    <name evidence="6" type="ORF">J5Y10_09765</name>
</gene>
<dbReference type="GO" id="GO:0015074">
    <property type="term" value="P:DNA integration"/>
    <property type="evidence" value="ECO:0007669"/>
    <property type="project" value="UniProtKB-KW"/>
</dbReference>
<dbReference type="PROSITE" id="PS51898">
    <property type="entry name" value="TYR_RECOMBINASE"/>
    <property type="match status" value="1"/>
</dbReference>
<comment type="caution">
    <text evidence="6">The sequence shown here is derived from an EMBL/GenBank/DDBJ whole genome shotgun (WGS) entry which is preliminary data.</text>
</comment>
<dbReference type="Gene3D" id="3.30.160.390">
    <property type="entry name" value="Integrase, DNA-binding domain"/>
    <property type="match status" value="1"/>
</dbReference>
<keyword evidence="3 6" id="KW-0238">DNA-binding</keyword>
<dbReference type="Gene3D" id="1.10.443.10">
    <property type="entry name" value="Intergrase catalytic core"/>
    <property type="match status" value="1"/>
</dbReference>
<dbReference type="CDD" id="cd00801">
    <property type="entry name" value="INT_P4_C"/>
    <property type="match status" value="1"/>
</dbReference>
<dbReference type="InterPro" id="IPR050808">
    <property type="entry name" value="Phage_Integrase"/>
</dbReference>
<dbReference type="EMBL" id="JAGIZA010000005">
    <property type="protein sequence ID" value="MBP0493061.1"/>
    <property type="molecule type" value="Genomic_DNA"/>
</dbReference>
<dbReference type="SUPFAM" id="SSF56349">
    <property type="entry name" value="DNA breaking-rejoining enzymes"/>
    <property type="match status" value="1"/>
</dbReference>
<comment type="similarity">
    <text evidence="1">Belongs to the 'phage' integrase family.</text>
</comment>
<dbReference type="InterPro" id="IPR013762">
    <property type="entry name" value="Integrase-like_cat_sf"/>
</dbReference>
<protein>
    <submittedName>
        <fullName evidence="6">Integrase arm-type DNA-binding domain-containing protein</fullName>
    </submittedName>
</protein>
<dbReference type="GO" id="GO:0003677">
    <property type="term" value="F:DNA binding"/>
    <property type="evidence" value="ECO:0007669"/>
    <property type="project" value="UniProtKB-KW"/>
</dbReference>
<dbReference type="Pfam" id="PF13356">
    <property type="entry name" value="Arm-DNA-bind_3"/>
    <property type="match status" value="1"/>
</dbReference>
<dbReference type="PANTHER" id="PTHR30629">
    <property type="entry name" value="PROPHAGE INTEGRASE"/>
    <property type="match status" value="1"/>
</dbReference>
<sequence length="439" mass="48465">MTDKEVRAAEKRPKAYRLADGQGLHLQVEPNGSKLWRYRYEVPTPTGRKEKMLALGRYPAVGLRAARDARDAARRMLADGKDPGVEKRVARAVETHAAAATFEEFGRAWYEREAAHWVPLHRTYALASLENDVFPAIGKLPINRITPPMVLELLRKVEARGAVSIAHRVRQRISAIFVFAIAAGVGENDPAAVVAKALRKKPNGRQPAATSLAEAQGVLRAVEAQGAQAVTFLAHRFLALTAVRHNEMTRMDWAELEGLDGPEPFWRIPKERMKGEQDDRHEHLVPLSRQAVEILAAVARVNGRRGKVFRHAWKPAEGMSKDTIGKLLAKSGQGGKHVPHGWRSAFSTIMNERHPNRHDREVIDLMLAHRHGNKVEAAYNRAAYMPRRRELAQDWADLLLNGMPGTEGVPGIQAISQPPRPALAGAASAGCGAAHASRQ</sequence>
<reference evidence="6" key="1">
    <citation type="submission" date="2021-03" db="EMBL/GenBank/DDBJ databases">
        <authorList>
            <person name="So Y."/>
        </authorList>
    </citation>
    <scope>NUCLEOTIDE SEQUENCE</scope>
    <source>
        <strain evidence="6">SG15</strain>
    </source>
</reference>
<keyword evidence="2" id="KW-0229">DNA integration</keyword>
<dbReference type="Pfam" id="PF00589">
    <property type="entry name" value="Phage_integrase"/>
    <property type="match status" value="1"/>
</dbReference>
<evidence type="ECO:0000313" key="7">
    <source>
        <dbReference type="Proteomes" id="UP000677537"/>
    </source>
</evidence>
<organism evidence="6 7">
    <name type="scientific">Roseomonas indoligenes</name>
    <dbReference type="NCBI Taxonomy" id="2820811"/>
    <lineage>
        <taxon>Bacteria</taxon>
        <taxon>Pseudomonadati</taxon>
        <taxon>Pseudomonadota</taxon>
        <taxon>Alphaproteobacteria</taxon>
        <taxon>Acetobacterales</taxon>
        <taxon>Roseomonadaceae</taxon>
        <taxon>Roseomonas</taxon>
    </lineage>
</organism>
<dbReference type="AlphaFoldDB" id="A0A940S491"/>
<name>A0A940S491_9PROT</name>
<dbReference type="InterPro" id="IPR002104">
    <property type="entry name" value="Integrase_catalytic"/>
</dbReference>
<dbReference type="InterPro" id="IPR010998">
    <property type="entry name" value="Integrase_recombinase_N"/>
</dbReference>
<dbReference type="PANTHER" id="PTHR30629:SF2">
    <property type="entry name" value="PROPHAGE INTEGRASE INTS-RELATED"/>
    <property type="match status" value="1"/>
</dbReference>
<dbReference type="InterPro" id="IPR038488">
    <property type="entry name" value="Integrase_DNA-bd_sf"/>
</dbReference>
<dbReference type="Gene3D" id="1.10.150.130">
    <property type="match status" value="1"/>
</dbReference>
<dbReference type="InterPro" id="IPR053876">
    <property type="entry name" value="Phage_int_M"/>
</dbReference>
<dbReference type="GO" id="GO:0006310">
    <property type="term" value="P:DNA recombination"/>
    <property type="evidence" value="ECO:0007669"/>
    <property type="project" value="UniProtKB-KW"/>
</dbReference>